<evidence type="ECO:0000313" key="11">
    <source>
        <dbReference type="Proteomes" id="UP000887574"/>
    </source>
</evidence>
<evidence type="ECO:0000256" key="3">
    <source>
        <dbReference type="ARBA" id="ARBA00022676"/>
    </source>
</evidence>
<name>A0A915E4H8_9BILA</name>
<evidence type="ECO:0000256" key="9">
    <source>
        <dbReference type="ARBA" id="ARBA00023136"/>
    </source>
</evidence>
<evidence type="ECO:0000256" key="4">
    <source>
        <dbReference type="ARBA" id="ARBA00022679"/>
    </source>
</evidence>
<evidence type="ECO:0000256" key="1">
    <source>
        <dbReference type="ARBA" id="ARBA00004323"/>
    </source>
</evidence>
<feature type="signal peptide" evidence="10">
    <location>
        <begin position="1"/>
        <end position="21"/>
    </location>
</feature>
<evidence type="ECO:0000313" key="12">
    <source>
        <dbReference type="WBParaSite" id="jg2738"/>
    </source>
</evidence>
<keyword evidence="10" id="KW-0732">Signal</keyword>
<keyword evidence="6" id="KW-0735">Signal-anchor</keyword>
<keyword evidence="8" id="KW-0333">Golgi apparatus</keyword>
<evidence type="ECO:0000256" key="5">
    <source>
        <dbReference type="ARBA" id="ARBA00022692"/>
    </source>
</evidence>
<dbReference type="GO" id="GO:0000139">
    <property type="term" value="C:Golgi membrane"/>
    <property type="evidence" value="ECO:0007669"/>
    <property type="project" value="UniProtKB-SubCell"/>
</dbReference>
<comment type="similarity">
    <text evidence="2">Belongs to the glycosyltransferase 31 family.</text>
</comment>
<dbReference type="AlphaFoldDB" id="A0A915E4H8"/>
<dbReference type="GO" id="GO:0016758">
    <property type="term" value="F:hexosyltransferase activity"/>
    <property type="evidence" value="ECO:0007669"/>
    <property type="project" value="InterPro"/>
</dbReference>
<feature type="chain" id="PRO_5036927367" evidence="10">
    <location>
        <begin position="22"/>
        <end position="147"/>
    </location>
</feature>
<accession>A0A915E4H8</accession>
<organism evidence="11 12">
    <name type="scientific">Ditylenchus dipsaci</name>
    <dbReference type="NCBI Taxonomy" id="166011"/>
    <lineage>
        <taxon>Eukaryota</taxon>
        <taxon>Metazoa</taxon>
        <taxon>Ecdysozoa</taxon>
        <taxon>Nematoda</taxon>
        <taxon>Chromadorea</taxon>
        <taxon>Rhabditida</taxon>
        <taxon>Tylenchina</taxon>
        <taxon>Tylenchomorpha</taxon>
        <taxon>Sphaerularioidea</taxon>
        <taxon>Anguinidae</taxon>
        <taxon>Anguininae</taxon>
        <taxon>Ditylenchus</taxon>
    </lineage>
</organism>
<keyword evidence="11" id="KW-1185">Reference proteome</keyword>
<keyword evidence="4" id="KW-0808">Transferase</keyword>
<dbReference type="Pfam" id="PF01762">
    <property type="entry name" value="Galactosyl_T"/>
    <property type="match status" value="1"/>
</dbReference>
<keyword evidence="5" id="KW-0812">Transmembrane</keyword>
<evidence type="ECO:0000256" key="8">
    <source>
        <dbReference type="ARBA" id="ARBA00023034"/>
    </source>
</evidence>
<protein>
    <submittedName>
        <fullName evidence="12">Hexosyltransferase</fullName>
    </submittedName>
</protein>
<dbReference type="WBParaSite" id="jg2738">
    <property type="protein sequence ID" value="jg2738"/>
    <property type="gene ID" value="jg2738"/>
</dbReference>
<keyword evidence="9" id="KW-0472">Membrane</keyword>
<proteinExistence type="inferred from homology"/>
<comment type="subcellular location">
    <subcellularLocation>
        <location evidence="1">Golgi apparatus membrane</location>
        <topology evidence="1">Single-pass type II membrane protein</topology>
    </subcellularLocation>
</comment>
<evidence type="ECO:0000256" key="7">
    <source>
        <dbReference type="ARBA" id="ARBA00022989"/>
    </source>
</evidence>
<evidence type="ECO:0000256" key="6">
    <source>
        <dbReference type="ARBA" id="ARBA00022968"/>
    </source>
</evidence>
<dbReference type="InterPro" id="IPR002659">
    <property type="entry name" value="Glyco_trans_31"/>
</dbReference>
<evidence type="ECO:0000256" key="2">
    <source>
        <dbReference type="ARBA" id="ARBA00008661"/>
    </source>
</evidence>
<keyword evidence="7" id="KW-1133">Transmembrane helix</keyword>
<dbReference type="Proteomes" id="UP000887574">
    <property type="component" value="Unplaced"/>
</dbReference>
<sequence length="147" mass="17671">MYKSISHLKAFFLLLMCVSCASECRPIYFNGKFLCVQECFLICLRLHSNDFVCNSEGIRNSYAKLYNVKFVMKLDDDVIIDLHRLQYWIDRKMEPLRREHQRTEFRIRQFRMLPHRNIKSPWFVSTENFSDSPFPPYTSGAMWLVLQ</sequence>
<evidence type="ECO:0000256" key="10">
    <source>
        <dbReference type="SAM" id="SignalP"/>
    </source>
</evidence>
<reference evidence="12" key="1">
    <citation type="submission" date="2022-11" db="UniProtKB">
        <authorList>
            <consortium name="WormBaseParasite"/>
        </authorList>
    </citation>
    <scope>IDENTIFICATION</scope>
</reference>
<keyword evidence="3" id="KW-0328">Glycosyltransferase</keyword>